<name>X6M660_RETFI</name>
<dbReference type="OrthoDB" id="417450at2759"/>
<protein>
    <submittedName>
        <fullName evidence="2">Polyubiquitin</fullName>
    </submittedName>
</protein>
<dbReference type="PRINTS" id="PR00348">
    <property type="entry name" value="UBIQUITIN"/>
</dbReference>
<comment type="caution">
    <text evidence="2">The sequence shown here is derived from an EMBL/GenBank/DDBJ whole genome shotgun (WGS) entry which is preliminary data.</text>
</comment>
<evidence type="ECO:0000313" key="2">
    <source>
        <dbReference type="EMBL" id="ETO09136.1"/>
    </source>
</evidence>
<reference evidence="2 3" key="1">
    <citation type="journal article" date="2013" name="Curr. Biol.">
        <title>The Genome of the Foraminiferan Reticulomyxa filosa.</title>
        <authorList>
            <person name="Glockner G."/>
            <person name="Hulsmann N."/>
            <person name="Schleicher M."/>
            <person name="Noegel A.A."/>
            <person name="Eichinger L."/>
            <person name="Gallinger C."/>
            <person name="Pawlowski J."/>
            <person name="Sierra R."/>
            <person name="Euteneuer U."/>
            <person name="Pillet L."/>
            <person name="Moustafa A."/>
            <person name="Platzer M."/>
            <person name="Groth M."/>
            <person name="Szafranski K."/>
            <person name="Schliwa M."/>
        </authorList>
    </citation>
    <scope>NUCLEOTIDE SEQUENCE [LARGE SCALE GENOMIC DNA]</scope>
</reference>
<dbReference type="InterPro" id="IPR019956">
    <property type="entry name" value="Ubiquitin_dom"/>
</dbReference>
<dbReference type="EMBL" id="ASPP01024326">
    <property type="protein sequence ID" value="ETO09136.1"/>
    <property type="molecule type" value="Genomic_DNA"/>
</dbReference>
<feature type="domain" description="Ubiquitin-like" evidence="1">
    <location>
        <begin position="12"/>
        <end position="66"/>
    </location>
</feature>
<proteinExistence type="predicted"/>
<accession>X6M660</accession>
<dbReference type="PROSITE" id="PS50053">
    <property type="entry name" value="UBIQUITIN_2"/>
    <property type="match status" value="1"/>
</dbReference>
<gene>
    <name evidence="2" type="ORF">RFI_28252</name>
</gene>
<evidence type="ECO:0000259" key="1">
    <source>
        <dbReference type="PROSITE" id="PS50053"/>
    </source>
</evidence>
<dbReference type="InterPro" id="IPR000626">
    <property type="entry name" value="Ubiquitin-like_dom"/>
</dbReference>
<dbReference type="CDD" id="cd17039">
    <property type="entry name" value="Ubl_ubiquitin_like"/>
    <property type="match status" value="1"/>
</dbReference>
<dbReference type="Proteomes" id="UP000023152">
    <property type="component" value="Unassembled WGS sequence"/>
</dbReference>
<keyword evidence="3" id="KW-1185">Reference proteome</keyword>
<dbReference type="SUPFAM" id="SSF54236">
    <property type="entry name" value="Ubiquitin-like"/>
    <property type="match status" value="1"/>
</dbReference>
<organism evidence="2 3">
    <name type="scientific">Reticulomyxa filosa</name>
    <dbReference type="NCBI Taxonomy" id="46433"/>
    <lineage>
        <taxon>Eukaryota</taxon>
        <taxon>Sar</taxon>
        <taxon>Rhizaria</taxon>
        <taxon>Retaria</taxon>
        <taxon>Foraminifera</taxon>
        <taxon>Monothalamids</taxon>
        <taxon>Reticulomyxidae</taxon>
        <taxon>Reticulomyxa</taxon>
    </lineage>
</organism>
<dbReference type="AlphaFoldDB" id="X6M660"/>
<dbReference type="Pfam" id="PF00240">
    <property type="entry name" value="ubiquitin"/>
    <property type="match status" value="1"/>
</dbReference>
<evidence type="ECO:0000313" key="3">
    <source>
        <dbReference type="Proteomes" id="UP000023152"/>
    </source>
</evidence>
<dbReference type="Gene3D" id="3.10.20.90">
    <property type="entry name" value="Phosphatidylinositol 3-kinase Catalytic Subunit, Chain A, domain 1"/>
    <property type="match status" value="1"/>
</dbReference>
<dbReference type="InterPro" id="IPR029071">
    <property type="entry name" value="Ubiquitin-like_domsf"/>
</dbReference>
<sequence>MNETPYSNHKLSYYQIFELIKKKTETPVDEQRLVFAGKPLEDNRSLKDYCMKEGSTVQMLQRLCGGNFTAPDVKQQDMIKTGNNSLHFYTVSPGLNYAGRCEENTCVAGKNSEWIICNRGFGQIRPNEDEDGVHADKDKFAGVQCPGCKKAFTVDNYFLYNCNSSITFRKKKTRNSLFWKKEPFFTTVSYFVHFQQKLHIFLSLLYHFANFTFFKNIFTLY</sequence>